<comment type="caution">
    <text evidence="1">The sequence shown here is derived from an EMBL/GenBank/DDBJ whole genome shotgun (WGS) entry which is preliminary data.</text>
</comment>
<sequence length="528" mass="57838">MSTSLPLPDEDNENAISLQPLRQANRALKLGLKATGELDSFFFSDDAEHEKPLGDSEIEIEVKAVGLDQFDMVVAVGQIWDVNLGIECSGVVTRLGKDVTDYAVGDRVLTVANGWYRTYVRNSQEYFQKLPETLSFEEGASLMISYGTAAYSVYNAARLEAGETILIHSAADVLGQGAIQMAQHIGAEVLVTVSSETEKNLLKEKYGIPEDHIFSNKDAGFVQGIKRVTKGEGVQVVINSLTGELLRQTWHCIAPFGRFIELGVKDIKSNTGLDMVPFLNNATFAGVNILQMYRTNKRVFSKLIADVLKLYAEGVFKLVPLNIKKFSEIADAFRILQSRRSLGKVVLQVVDNDIVPVTRGKKTELKLSPNATYLIPGGTGGLGRSMLTWMADRGAKYFALTSRSGAKSPDVQAVLAELAARGVQTRVFATDIGDEAECAKVLEELANSDFPPIKGTVVLAMNVKDSMFETMPLDAWKGAIRPKYYVTTNLHNQLPKDLDFFITLSSAAGQIGRHHVPPSHSGPDRYVD</sequence>
<organism evidence="1 2">
    <name type="scientific">Xylaria curta</name>
    <dbReference type="NCBI Taxonomy" id="42375"/>
    <lineage>
        <taxon>Eukaryota</taxon>
        <taxon>Fungi</taxon>
        <taxon>Dikarya</taxon>
        <taxon>Ascomycota</taxon>
        <taxon>Pezizomycotina</taxon>
        <taxon>Sordariomycetes</taxon>
        <taxon>Xylariomycetidae</taxon>
        <taxon>Xylariales</taxon>
        <taxon>Xylariaceae</taxon>
        <taxon>Xylaria</taxon>
    </lineage>
</organism>
<dbReference type="Proteomes" id="UP001143856">
    <property type="component" value="Unassembled WGS sequence"/>
</dbReference>
<evidence type="ECO:0000313" key="1">
    <source>
        <dbReference type="EMBL" id="KAJ2967349.1"/>
    </source>
</evidence>
<proteinExistence type="predicted"/>
<accession>A0ACC1MKH6</accession>
<reference evidence="1" key="1">
    <citation type="submission" date="2022-10" db="EMBL/GenBank/DDBJ databases">
        <title>Genome Sequence of Xylaria curta.</title>
        <authorList>
            <person name="Buettner E."/>
        </authorList>
    </citation>
    <scope>NUCLEOTIDE SEQUENCE</scope>
    <source>
        <strain evidence="1">Babe10</strain>
    </source>
</reference>
<keyword evidence="2" id="KW-1185">Reference proteome</keyword>
<evidence type="ECO:0000313" key="2">
    <source>
        <dbReference type="Proteomes" id="UP001143856"/>
    </source>
</evidence>
<protein>
    <submittedName>
        <fullName evidence="1">Uncharacterized protein</fullName>
    </submittedName>
</protein>
<gene>
    <name evidence="1" type="ORF">NUW58_g10479</name>
</gene>
<name>A0ACC1MKH6_9PEZI</name>
<dbReference type="EMBL" id="JAPDGR010004725">
    <property type="protein sequence ID" value="KAJ2967349.1"/>
    <property type="molecule type" value="Genomic_DNA"/>
</dbReference>